<dbReference type="SUPFAM" id="SSF55486">
    <property type="entry name" value="Metalloproteases ('zincins'), catalytic domain"/>
    <property type="match status" value="1"/>
</dbReference>
<comment type="similarity">
    <text evidence="3">Belongs to the peptidase M1 family.</text>
</comment>
<comment type="catalytic activity">
    <reaction evidence="1">
        <text>Release of an N-terminal amino acid, Xaa-|-Yaa- from a peptide, amide or arylamide. Xaa is preferably Ala, but may be most amino acids including Pro (slow action). When a terminal hydrophobic residue is followed by a prolyl residue, the two may be released as an intact Xaa-Pro dipeptide.</text>
        <dbReference type="EC" id="3.4.11.2"/>
    </reaction>
</comment>
<evidence type="ECO:0000256" key="1">
    <source>
        <dbReference type="ARBA" id="ARBA00000098"/>
    </source>
</evidence>
<dbReference type="PANTHER" id="PTHR46322:SF1">
    <property type="entry name" value="PUROMYCIN-SENSITIVE AMINOPEPTIDASE"/>
    <property type="match status" value="1"/>
</dbReference>
<dbReference type="InterPro" id="IPR024601">
    <property type="entry name" value="Peptidase_M1_pepN_C"/>
</dbReference>
<evidence type="ECO:0000256" key="9">
    <source>
        <dbReference type="ARBA" id="ARBA00022801"/>
    </source>
</evidence>
<keyword evidence="19" id="KW-1185">Reference proteome</keyword>
<dbReference type="Pfam" id="PF17432">
    <property type="entry name" value="DUF3458_C"/>
    <property type="match status" value="1"/>
</dbReference>
<evidence type="ECO:0000259" key="17">
    <source>
        <dbReference type="Pfam" id="PF17900"/>
    </source>
</evidence>
<dbReference type="CDD" id="cd09600">
    <property type="entry name" value="M1_APN"/>
    <property type="match status" value="1"/>
</dbReference>
<evidence type="ECO:0000256" key="4">
    <source>
        <dbReference type="ARBA" id="ARBA00012564"/>
    </source>
</evidence>
<evidence type="ECO:0000256" key="5">
    <source>
        <dbReference type="ARBA" id="ARBA00015611"/>
    </source>
</evidence>
<dbReference type="eggNOG" id="COG0308">
    <property type="taxonomic scope" value="Bacteria"/>
</dbReference>
<feature type="domain" description="Peptidase M1 alanyl aminopeptidase C-terminal" evidence="16">
    <location>
        <begin position="560"/>
        <end position="881"/>
    </location>
</feature>
<protein>
    <recommendedName>
        <fullName evidence="5 13">Aminopeptidase N</fullName>
        <ecNumber evidence="4 13">3.4.11.2</ecNumber>
    </recommendedName>
</protein>
<dbReference type="FunFam" id="3.30.2010.30:FF:000002">
    <property type="entry name" value="Putative aminopeptidase N"/>
    <property type="match status" value="1"/>
</dbReference>
<dbReference type="GO" id="GO:0008237">
    <property type="term" value="F:metallopeptidase activity"/>
    <property type="evidence" value="ECO:0007669"/>
    <property type="project" value="UniProtKB-UniRule"/>
</dbReference>
<dbReference type="InterPro" id="IPR012779">
    <property type="entry name" value="Peptidase_M1_pepN"/>
</dbReference>
<dbReference type="InterPro" id="IPR038438">
    <property type="entry name" value="PepN_Ig-like_sf"/>
</dbReference>
<dbReference type="MEROPS" id="M01.005"/>
<dbReference type="Pfam" id="PF11940">
    <property type="entry name" value="DUF3458"/>
    <property type="match status" value="1"/>
</dbReference>
<evidence type="ECO:0000256" key="7">
    <source>
        <dbReference type="ARBA" id="ARBA00022670"/>
    </source>
</evidence>
<dbReference type="RefSeq" id="WP_045445716.1">
    <property type="nucleotide sequence ID" value="NZ_BBIO01000007.1"/>
</dbReference>
<dbReference type="InterPro" id="IPR027268">
    <property type="entry name" value="Peptidase_M4/M1_CTD_sf"/>
</dbReference>
<keyword evidence="9" id="KW-0378">Hydrolase</keyword>
<dbReference type="FunFam" id="1.10.390.10:FF:000002">
    <property type="entry name" value="Aminopeptidase N"/>
    <property type="match status" value="1"/>
</dbReference>
<dbReference type="PRINTS" id="PR00756">
    <property type="entry name" value="ALADIPTASE"/>
</dbReference>
<dbReference type="FunFam" id="2.60.40.1840:FF:000001">
    <property type="entry name" value="Aminopeptidase N"/>
    <property type="match status" value="1"/>
</dbReference>
<keyword evidence="8" id="KW-0479">Metal-binding</keyword>
<comment type="cofactor">
    <cofactor evidence="2">
        <name>Zn(2+)</name>
        <dbReference type="ChEBI" id="CHEBI:29105"/>
    </cofactor>
</comment>
<gene>
    <name evidence="18" type="ORF">M2A_1688</name>
</gene>
<dbReference type="GO" id="GO:0008270">
    <property type="term" value="F:zinc ion binding"/>
    <property type="evidence" value="ECO:0007669"/>
    <property type="project" value="InterPro"/>
</dbReference>
<reference evidence="18 19" key="1">
    <citation type="submission" date="2014-07" db="EMBL/GenBank/DDBJ databases">
        <title>Tepidicaulis marinum gen. nov., sp. nov., a novel marine bacterium denitrifying nitrate to nitrous oxide strictly under microaerobic conditions.</title>
        <authorList>
            <person name="Takeuchi M."/>
            <person name="Yamagishi T."/>
            <person name="Kamagata Y."/>
            <person name="Oshima K."/>
            <person name="Hattori M."/>
            <person name="Katayama T."/>
            <person name="Hanada S."/>
            <person name="Tamaki H."/>
            <person name="Marumo K."/>
            <person name="Maeda H."/>
            <person name="Nedachi M."/>
            <person name="Iwasaki W."/>
            <person name="Suwa Y."/>
            <person name="Sakata S."/>
        </authorList>
    </citation>
    <scope>NUCLEOTIDE SEQUENCE [LARGE SCALE GENOMIC DNA]</scope>
    <source>
        <strain evidence="18 19">MA2</strain>
    </source>
</reference>
<dbReference type="Gene3D" id="1.10.390.10">
    <property type="entry name" value="Neutral Protease Domain 2"/>
    <property type="match status" value="1"/>
</dbReference>
<dbReference type="InterPro" id="IPR014782">
    <property type="entry name" value="Peptidase_M1_dom"/>
</dbReference>
<dbReference type="EC" id="3.4.11.2" evidence="4 13"/>
<evidence type="ECO:0000259" key="16">
    <source>
        <dbReference type="Pfam" id="PF17432"/>
    </source>
</evidence>
<evidence type="ECO:0000256" key="3">
    <source>
        <dbReference type="ARBA" id="ARBA00010136"/>
    </source>
</evidence>
<evidence type="ECO:0000256" key="12">
    <source>
        <dbReference type="ARBA" id="ARBA00059739"/>
    </source>
</evidence>
<evidence type="ECO:0000313" key="18">
    <source>
        <dbReference type="EMBL" id="GAK45189.1"/>
    </source>
</evidence>
<dbReference type="Gene3D" id="2.60.40.1730">
    <property type="entry name" value="tricorn interacting facor f3 domain"/>
    <property type="match status" value="1"/>
</dbReference>
<evidence type="ECO:0000256" key="10">
    <source>
        <dbReference type="ARBA" id="ARBA00022833"/>
    </source>
</evidence>
<feature type="domain" description="Aminopeptidase N-like N-terminal" evidence="17">
    <location>
        <begin position="51"/>
        <end position="192"/>
    </location>
</feature>
<name>A0A081BAX1_9HYPH</name>
<dbReference type="NCBIfam" id="TIGR02414">
    <property type="entry name" value="pepN_proteo"/>
    <property type="match status" value="1"/>
</dbReference>
<evidence type="ECO:0000256" key="11">
    <source>
        <dbReference type="ARBA" id="ARBA00023049"/>
    </source>
</evidence>
<evidence type="ECO:0000256" key="2">
    <source>
        <dbReference type="ARBA" id="ARBA00001947"/>
    </source>
</evidence>
<feature type="domain" description="Peptidase M1 alanyl aminopeptidase Ig-like fold" evidence="15">
    <location>
        <begin position="450"/>
        <end position="554"/>
    </location>
</feature>
<accession>A0A081BAX1</accession>
<dbReference type="Gene3D" id="2.60.40.1840">
    <property type="match status" value="1"/>
</dbReference>
<dbReference type="PANTHER" id="PTHR46322">
    <property type="entry name" value="PUROMYCIN-SENSITIVE AMINOPEPTIDASE"/>
    <property type="match status" value="1"/>
</dbReference>
<dbReference type="Gene3D" id="1.25.50.10">
    <property type="entry name" value="Peptidase M1, alanyl aminopeptidase, C-terminal domain"/>
    <property type="match status" value="1"/>
</dbReference>
<keyword evidence="7" id="KW-0645">Protease</keyword>
<evidence type="ECO:0000259" key="15">
    <source>
        <dbReference type="Pfam" id="PF11940"/>
    </source>
</evidence>
<proteinExistence type="inferred from homology"/>
<dbReference type="InterPro" id="IPR001930">
    <property type="entry name" value="Peptidase_M1"/>
</dbReference>
<dbReference type="Pfam" id="PF17900">
    <property type="entry name" value="Peptidase_M1_N"/>
    <property type="match status" value="1"/>
</dbReference>
<dbReference type="InterPro" id="IPR037144">
    <property type="entry name" value="Peptidase_M1_pepN_C_sf"/>
</dbReference>
<dbReference type="InterPro" id="IPR035414">
    <property type="entry name" value="Peptidase_M1_pepN_Ig-like"/>
</dbReference>
<dbReference type="Pfam" id="PF01433">
    <property type="entry name" value="Peptidase_M1"/>
    <property type="match status" value="1"/>
</dbReference>
<organism evidence="18 19">
    <name type="scientific">Tepidicaulis marinus</name>
    <dbReference type="NCBI Taxonomy" id="1333998"/>
    <lineage>
        <taxon>Bacteria</taxon>
        <taxon>Pseudomonadati</taxon>
        <taxon>Pseudomonadota</taxon>
        <taxon>Alphaproteobacteria</taxon>
        <taxon>Hyphomicrobiales</taxon>
        <taxon>Parvibaculaceae</taxon>
        <taxon>Tepidicaulis</taxon>
    </lineage>
</organism>
<comment type="function">
    <text evidence="12">Aminopeptidase N is involved in the degradation of intracellular peptides generated by protein breakdown during normal growth as well as in response to nutrient starvation.</text>
</comment>
<dbReference type="FunFam" id="2.60.40.1730:FF:000005">
    <property type="entry name" value="Aminopeptidase N"/>
    <property type="match status" value="1"/>
</dbReference>
<sequence>MRTEDPRPIALKDYSEPDFWIDEVHLDVDLAPETAQVRSTLAVRPNASRPGKDSLRLDGEGLELLEVHLNGEKLGPNRYQEDESGLTIMEVPAGAFTLTTVSRCNPAANTALTGLYLAGGIFCTQCEAEGFRRITYMLDRPDVMAVYRTRITAEKALAPVLLANGNCVESGVLEDGRHFAEWHDPYPKPSYLFALVAGDLGCVRDAFTTASGREVDLRIYVEPGNEDRCAYAMDALKRAMAWDEKVFGREYDLDIFMIVAVSAFNMGAMENKGLNIFNDKYILARPDTATDLDFANIEAIVAHEYFHNWTGNRITCRDWFQLCLKEGLTVFRDQEFTADMRSRAVKRIADVRMLRTHQFPEDGGPLAHPVRPDAYIEINNFYTATVYEKGAELVRMIYTLLGAEKFRKGMDLYFTRHDGRAATVEDFLEALSDGSGVDLSQFKRWYHQAGTPEVMASGKWDGAQQEYVLQLSQVCPPTPGQPHKEPLHIPIEIGLLGEDGADLPLSPIGGTAAASGAHVISLTKREQTFRFKNVTAKPVPSLLRGFTAPVKLSSNLGEREWAFLMAHDSDPFNRWEAAQKYASMILTGNIAALSNGKIPRAGTGFAGIVRKILNDPGLEPEFVAQMIVLPAEQTLAQAIGQDVDVEAIHSAREAFRASLAEQLYAEFERAYNENETPGTYSPDAEAAGKRSLRNTCLGYMAATGRADAIALAKNQFDTADNMTDSMAALGVLAHTDCPEREEALRAFHDRWKDDHLVMDKWFALQATSPLPGTLSRVRELMAHPAFSLRNPNKVRALIGSFATANQLRFHESGGEGYRFVAEQVLALDKINPQVAARLLGAFKSWRQFEPVRQAHMRETLERIVSQAELSRDVYEIATKTLG</sequence>
<dbReference type="GO" id="GO:0006508">
    <property type="term" value="P:proteolysis"/>
    <property type="evidence" value="ECO:0007669"/>
    <property type="project" value="UniProtKB-UniRule"/>
</dbReference>
<evidence type="ECO:0000313" key="19">
    <source>
        <dbReference type="Proteomes" id="UP000028702"/>
    </source>
</evidence>
<dbReference type="Gene3D" id="3.30.2010.30">
    <property type="match status" value="1"/>
</dbReference>
<dbReference type="GO" id="GO:0016285">
    <property type="term" value="F:alanyl aminopeptidase activity"/>
    <property type="evidence" value="ECO:0007669"/>
    <property type="project" value="UniProtKB-EC"/>
</dbReference>
<dbReference type="Proteomes" id="UP000028702">
    <property type="component" value="Unassembled WGS sequence"/>
</dbReference>
<keyword evidence="6 18" id="KW-0031">Aminopeptidase</keyword>
<evidence type="ECO:0000259" key="14">
    <source>
        <dbReference type="Pfam" id="PF01433"/>
    </source>
</evidence>
<keyword evidence="10" id="KW-0862">Zinc</keyword>
<evidence type="ECO:0000256" key="6">
    <source>
        <dbReference type="ARBA" id="ARBA00022438"/>
    </source>
</evidence>
<dbReference type="InterPro" id="IPR045357">
    <property type="entry name" value="Aminopeptidase_N-like_N"/>
</dbReference>
<comment type="caution">
    <text evidence="18">The sequence shown here is derived from an EMBL/GenBank/DDBJ whole genome shotgun (WGS) entry which is preliminary data.</text>
</comment>
<evidence type="ECO:0000256" key="13">
    <source>
        <dbReference type="NCBIfam" id="TIGR02414"/>
    </source>
</evidence>
<dbReference type="InterPro" id="IPR042097">
    <property type="entry name" value="Aminopeptidase_N-like_N_sf"/>
</dbReference>
<evidence type="ECO:0000256" key="8">
    <source>
        <dbReference type="ARBA" id="ARBA00022723"/>
    </source>
</evidence>
<keyword evidence="11" id="KW-0482">Metalloprotease</keyword>
<dbReference type="EMBL" id="BBIO01000007">
    <property type="protein sequence ID" value="GAK45189.1"/>
    <property type="molecule type" value="Genomic_DNA"/>
</dbReference>
<feature type="domain" description="Peptidase M1 membrane alanine aminopeptidase" evidence="14">
    <location>
        <begin position="231"/>
        <end position="445"/>
    </location>
</feature>
<dbReference type="SUPFAM" id="SSF63737">
    <property type="entry name" value="Leukotriene A4 hydrolase N-terminal domain"/>
    <property type="match status" value="1"/>
</dbReference>
<dbReference type="AlphaFoldDB" id="A0A081BAX1"/>
<dbReference type="STRING" id="1333998.M2A_1688"/>